<evidence type="ECO:0000313" key="2">
    <source>
        <dbReference type="EMBL" id="KAK8081830.1"/>
    </source>
</evidence>
<dbReference type="PANTHER" id="PTHR11895">
    <property type="entry name" value="TRANSAMIDASE"/>
    <property type="match status" value="1"/>
</dbReference>
<organism evidence="2 3">
    <name type="scientific">Apiospora saccharicola</name>
    <dbReference type="NCBI Taxonomy" id="335842"/>
    <lineage>
        <taxon>Eukaryota</taxon>
        <taxon>Fungi</taxon>
        <taxon>Dikarya</taxon>
        <taxon>Ascomycota</taxon>
        <taxon>Pezizomycotina</taxon>
        <taxon>Sordariomycetes</taxon>
        <taxon>Xylariomycetidae</taxon>
        <taxon>Amphisphaeriales</taxon>
        <taxon>Apiosporaceae</taxon>
        <taxon>Apiospora</taxon>
    </lineage>
</organism>
<comment type="caution">
    <text evidence="2">The sequence shown here is derived from an EMBL/GenBank/DDBJ whole genome shotgun (WGS) entry which is preliminary data.</text>
</comment>
<gene>
    <name evidence="2" type="ORF">PG996_000611</name>
</gene>
<dbReference type="Pfam" id="PF01425">
    <property type="entry name" value="Amidase"/>
    <property type="match status" value="1"/>
</dbReference>
<proteinExistence type="predicted"/>
<accession>A0ABR1WH74</accession>
<feature type="domain" description="Amidase" evidence="1">
    <location>
        <begin position="151"/>
        <end position="563"/>
    </location>
</feature>
<dbReference type="InterPro" id="IPR036928">
    <property type="entry name" value="AS_sf"/>
</dbReference>
<dbReference type="EMBL" id="JAQQWM010000001">
    <property type="protein sequence ID" value="KAK8081830.1"/>
    <property type="molecule type" value="Genomic_DNA"/>
</dbReference>
<dbReference type="InterPro" id="IPR023631">
    <property type="entry name" value="Amidase_dom"/>
</dbReference>
<protein>
    <recommendedName>
        <fullName evidence="1">Amidase domain-containing protein</fullName>
    </recommendedName>
</protein>
<evidence type="ECO:0000313" key="3">
    <source>
        <dbReference type="Proteomes" id="UP001446871"/>
    </source>
</evidence>
<name>A0ABR1WH74_9PEZI</name>
<dbReference type="InterPro" id="IPR000120">
    <property type="entry name" value="Amidase"/>
</dbReference>
<keyword evidence="3" id="KW-1185">Reference proteome</keyword>
<dbReference type="SUPFAM" id="SSF75304">
    <property type="entry name" value="Amidase signature (AS) enzymes"/>
    <property type="match status" value="1"/>
</dbReference>
<reference evidence="2 3" key="1">
    <citation type="submission" date="2023-01" db="EMBL/GenBank/DDBJ databases">
        <title>Analysis of 21 Apiospora genomes using comparative genomics revels a genus with tremendous synthesis potential of carbohydrate active enzymes and secondary metabolites.</title>
        <authorList>
            <person name="Sorensen T."/>
        </authorList>
    </citation>
    <scope>NUCLEOTIDE SEQUENCE [LARGE SCALE GENOMIC DNA]</scope>
    <source>
        <strain evidence="2 3">CBS 83171</strain>
    </source>
</reference>
<evidence type="ECO:0000259" key="1">
    <source>
        <dbReference type="Pfam" id="PF01425"/>
    </source>
</evidence>
<dbReference type="Gene3D" id="3.90.1300.10">
    <property type="entry name" value="Amidase signature (AS) domain"/>
    <property type="match status" value="1"/>
</dbReference>
<sequence>MAPTQRFVGYPKAREGPVTPYVHPEDSNPVMRGWTLVVASALVTRSSMVAKAVWTNAQFGTIKDIPILSEYTSRLQPVVTPLGSGDDASSKLGITPDLEQRQPDALAGRFHSAADYHELYKSGKLTPVQVAEALLPLIAQDQESGAKYGSAWAAVNEEIALESAKASAKRYAEGKPLSVLDGVPFAVKDDLNVKGYTSHAGLQPQEGIPCFDKAKETIWPIVQLEAAGGLMIGKVTMHELGSDTNGCNPRRGKSPVNWYNTLYYTGGSSSGGASALTSGLVPIAIGTDAGGSIRIPSSFCGMYGLKPTLHRIWTMNSAVCVAGPKAATVADLTLAYRLMAVPNPDDPVQGAFAPSIPPSPTAKKTIGIYSDWFNEAEPAVLEVTNKTITYFKEKLGYEVVEIQIPYIREGQLAHSAWALSELCDHQRHRHPDPQKALSLVNHANAVLLTMGAITSAVDMLKYGQLRELIMEHLAFLWQKYPGMLILTPTAPDAGWKIHPGDQAYGFSDGNTTIREMMYIWLANSTGCPALSAPVGYINPEQGEGQLPVGLMAMGEWGAEEQLLSWAKDAETYLNGVWSNGRVRPKEWADVVKLASKETETETVAGEEAEQ</sequence>
<dbReference type="PANTHER" id="PTHR11895:SF67">
    <property type="entry name" value="AMIDASE DOMAIN-CONTAINING PROTEIN"/>
    <property type="match status" value="1"/>
</dbReference>
<dbReference type="Proteomes" id="UP001446871">
    <property type="component" value="Unassembled WGS sequence"/>
</dbReference>